<dbReference type="EMBL" id="WWCK01000001">
    <property type="protein sequence ID" value="MYM66073.1"/>
    <property type="molecule type" value="Genomic_DNA"/>
</dbReference>
<comment type="caution">
    <text evidence="4">The sequence shown here is derived from an EMBL/GenBank/DDBJ whole genome shotgun (WGS) entry which is preliminary data.</text>
</comment>
<dbReference type="PRINTS" id="PR00081">
    <property type="entry name" value="GDHRDH"/>
</dbReference>
<dbReference type="PANTHER" id="PTHR44196:SF1">
    <property type="entry name" value="DEHYDROGENASE_REDUCTASE SDR FAMILY MEMBER 7B"/>
    <property type="match status" value="1"/>
</dbReference>
<dbReference type="AlphaFoldDB" id="A0A7X4GM90"/>
<dbReference type="InterPro" id="IPR036291">
    <property type="entry name" value="NAD(P)-bd_dom_sf"/>
</dbReference>
<dbReference type="Gene3D" id="3.40.50.720">
    <property type="entry name" value="NAD(P)-binding Rossmann-like Domain"/>
    <property type="match status" value="1"/>
</dbReference>
<dbReference type="GO" id="GO:0016020">
    <property type="term" value="C:membrane"/>
    <property type="evidence" value="ECO:0007669"/>
    <property type="project" value="TreeGrafter"/>
</dbReference>
<dbReference type="Pfam" id="PF00106">
    <property type="entry name" value="adh_short"/>
    <property type="match status" value="1"/>
</dbReference>
<keyword evidence="2" id="KW-0560">Oxidoreductase</keyword>
<dbReference type="GO" id="GO:0016491">
    <property type="term" value="F:oxidoreductase activity"/>
    <property type="evidence" value="ECO:0007669"/>
    <property type="project" value="UniProtKB-KW"/>
</dbReference>
<sequence>MAPLRVFITGASSGIGAALARQYAAQGATLGLLARRGDSLAALIATLPNAQLHRAYAVDVRDHAAINEAAQAFLAYAGGVDVVIANAGISVGTLTEYAEDIPVFADIIATNVVATAATFAPFITAMRSQRAPGRLVGIGSVAGIRGLPGAEAYSASKAAVISYCESLRLEMKPHGIRVVTICPGYIDTPMTEKNPYPMPFLMAPEKFAAAAAQVIAAGRSYAVIPWQMGIVAKILRLLPNPVYDWAFGKAPHKPRKKHHE</sequence>
<gene>
    <name evidence="4" type="ORF">GTP45_04365</name>
</gene>
<dbReference type="PROSITE" id="PS00061">
    <property type="entry name" value="ADH_SHORT"/>
    <property type="match status" value="1"/>
</dbReference>
<organism evidence="4 5">
    <name type="scientific">Duganella rivi</name>
    <dbReference type="NCBI Taxonomy" id="2666083"/>
    <lineage>
        <taxon>Bacteria</taxon>
        <taxon>Pseudomonadati</taxon>
        <taxon>Pseudomonadota</taxon>
        <taxon>Betaproteobacteria</taxon>
        <taxon>Burkholderiales</taxon>
        <taxon>Oxalobacteraceae</taxon>
        <taxon>Telluria group</taxon>
        <taxon>Duganella</taxon>
    </lineage>
</organism>
<proteinExistence type="inferred from homology"/>
<dbReference type="RefSeq" id="WP_161012627.1">
    <property type="nucleotide sequence ID" value="NZ_WWCK01000001.1"/>
</dbReference>
<dbReference type="Proteomes" id="UP000450012">
    <property type="component" value="Unassembled WGS sequence"/>
</dbReference>
<evidence type="ECO:0000313" key="4">
    <source>
        <dbReference type="EMBL" id="MYM66073.1"/>
    </source>
</evidence>
<protein>
    <submittedName>
        <fullName evidence="4">SDR family oxidoreductase</fullName>
    </submittedName>
</protein>
<dbReference type="SUPFAM" id="SSF51735">
    <property type="entry name" value="NAD(P)-binding Rossmann-fold domains"/>
    <property type="match status" value="1"/>
</dbReference>
<evidence type="ECO:0000256" key="1">
    <source>
        <dbReference type="ARBA" id="ARBA00006484"/>
    </source>
</evidence>
<comment type="similarity">
    <text evidence="1 3">Belongs to the short-chain dehydrogenases/reductases (SDR) family.</text>
</comment>
<dbReference type="NCBIfam" id="NF005437">
    <property type="entry name" value="PRK07024.1"/>
    <property type="match status" value="1"/>
</dbReference>
<dbReference type="InterPro" id="IPR020904">
    <property type="entry name" value="Sc_DH/Rdtase_CS"/>
</dbReference>
<evidence type="ECO:0000256" key="3">
    <source>
        <dbReference type="RuleBase" id="RU000363"/>
    </source>
</evidence>
<evidence type="ECO:0000313" key="5">
    <source>
        <dbReference type="Proteomes" id="UP000450012"/>
    </source>
</evidence>
<reference evidence="4 5" key="1">
    <citation type="submission" date="2019-12" db="EMBL/GenBank/DDBJ databases">
        <title>Novel species isolated from a subtropical stream in China.</title>
        <authorList>
            <person name="Lu H."/>
        </authorList>
    </citation>
    <scope>NUCLEOTIDE SEQUENCE [LARGE SCALE GENOMIC DNA]</scope>
    <source>
        <strain evidence="4 5">FT55W</strain>
    </source>
</reference>
<accession>A0A7X4GM90</accession>
<keyword evidence="5" id="KW-1185">Reference proteome</keyword>
<dbReference type="InterPro" id="IPR002347">
    <property type="entry name" value="SDR_fam"/>
</dbReference>
<dbReference type="PANTHER" id="PTHR44196">
    <property type="entry name" value="DEHYDROGENASE/REDUCTASE SDR FAMILY MEMBER 7B"/>
    <property type="match status" value="1"/>
</dbReference>
<name>A0A7X4GM90_9BURK</name>
<dbReference type="PRINTS" id="PR00080">
    <property type="entry name" value="SDRFAMILY"/>
</dbReference>
<evidence type="ECO:0000256" key="2">
    <source>
        <dbReference type="ARBA" id="ARBA00023002"/>
    </source>
</evidence>